<protein>
    <submittedName>
        <fullName evidence="1">DDE_3 domain-containing protein</fullName>
    </submittedName>
</protein>
<evidence type="ECO:0000313" key="1">
    <source>
        <dbReference type="WBParaSite" id="HPLM_0000199101-mRNA-1"/>
    </source>
</evidence>
<reference evidence="1" key="1">
    <citation type="submission" date="2017-02" db="UniProtKB">
        <authorList>
            <consortium name="WormBaseParasite"/>
        </authorList>
    </citation>
    <scope>IDENTIFICATION</scope>
</reference>
<dbReference type="WBParaSite" id="HPLM_0000199101-mRNA-1">
    <property type="protein sequence ID" value="HPLM_0000199101-mRNA-1"/>
    <property type="gene ID" value="HPLM_0000199101"/>
</dbReference>
<proteinExistence type="predicted"/>
<dbReference type="InterPro" id="IPR036397">
    <property type="entry name" value="RNaseH_sf"/>
</dbReference>
<sequence length="87" mass="9971">MTGRSYGDMTVNDVLPWAQQNMPDGWILQQDNDPVHTSGTAAFDDQNVRLLDWPSQPPDLIPIGHVWEEFGRLCSKRPARNKYEKFA</sequence>
<organism evidence="1">
    <name type="scientific">Haemonchus placei</name>
    <name type="common">Barber's pole worm</name>
    <dbReference type="NCBI Taxonomy" id="6290"/>
    <lineage>
        <taxon>Eukaryota</taxon>
        <taxon>Metazoa</taxon>
        <taxon>Ecdysozoa</taxon>
        <taxon>Nematoda</taxon>
        <taxon>Chromadorea</taxon>
        <taxon>Rhabditida</taxon>
        <taxon>Rhabditina</taxon>
        <taxon>Rhabditomorpha</taxon>
        <taxon>Strongyloidea</taxon>
        <taxon>Trichostrongylidae</taxon>
        <taxon>Haemonchus</taxon>
    </lineage>
</organism>
<dbReference type="AlphaFoldDB" id="A0A0N4VXH1"/>
<accession>A0A0N4VXH1</accession>
<dbReference type="Gene3D" id="3.30.420.10">
    <property type="entry name" value="Ribonuclease H-like superfamily/Ribonuclease H"/>
    <property type="match status" value="1"/>
</dbReference>
<dbReference type="GO" id="GO:0003676">
    <property type="term" value="F:nucleic acid binding"/>
    <property type="evidence" value="ECO:0007669"/>
    <property type="project" value="InterPro"/>
</dbReference>
<dbReference type="OMA" id="LENLPMW"/>
<name>A0A0N4VXH1_HAEPC</name>